<dbReference type="EMBL" id="MT142747">
    <property type="protein sequence ID" value="QJA88008.1"/>
    <property type="molecule type" value="Genomic_DNA"/>
</dbReference>
<accession>A0A6M3L421</accession>
<name>A0A6M3L421_9ZZZZ</name>
<evidence type="ECO:0000313" key="1">
    <source>
        <dbReference type="EMBL" id="QJA88008.1"/>
    </source>
</evidence>
<gene>
    <name evidence="1" type="ORF">MM415B02848_0008</name>
</gene>
<sequence length="129" mass="15999">MGTYSTTQYNHFDRCRRRLTDLFSKAESYHVSHEQLLEWRRKDLFESNSWKRLPIRSREYLRGMEEVLFHNVYRSGKVVWRHFWIDKNGNVKWTDKWDKIPKSIRYDREMFWSAHVWAKTNDIWSIGKP</sequence>
<protein>
    <submittedName>
        <fullName evidence="1">Uncharacterized protein</fullName>
    </submittedName>
</protein>
<dbReference type="AlphaFoldDB" id="A0A6M3L421"/>
<organism evidence="1">
    <name type="scientific">viral metagenome</name>
    <dbReference type="NCBI Taxonomy" id="1070528"/>
    <lineage>
        <taxon>unclassified sequences</taxon>
        <taxon>metagenomes</taxon>
        <taxon>organismal metagenomes</taxon>
    </lineage>
</organism>
<reference evidence="1" key="1">
    <citation type="submission" date="2020-03" db="EMBL/GenBank/DDBJ databases">
        <title>The deep terrestrial virosphere.</title>
        <authorList>
            <person name="Holmfeldt K."/>
            <person name="Nilsson E."/>
            <person name="Simone D."/>
            <person name="Lopez-Fernandez M."/>
            <person name="Wu X."/>
            <person name="de Brujin I."/>
            <person name="Lundin D."/>
            <person name="Andersson A."/>
            <person name="Bertilsson S."/>
            <person name="Dopson M."/>
        </authorList>
    </citation>
    <scope>NUCLEOTIDE SEQUENCE</scope>
    <source>
        <strain evidence="1">MM415B02848</strain>
    </source>
</reference>
<proteinExistence type="predicted"/>